<gene>
    <name evidence="2" type="ORF">L484_014279</name>
</gene>
<keyword evidence="3" id="KW-1185">Reference proteome</keyword>
<evidence type="ECO:0000313" key="3">
    <source>
        <dbReference type="Proteomes" id="UP000030645"/>
    </source>
</evidence>
<dbReference type="AlphaFoldDB" id="W9RN23"/>
<feature type="region of interest" description="Disordered" evidence="1">
    <location>
        <begin position="1"/>
        <end position="66"/>
    </location>
</feature>
<dbReference type="Proteomes" id="UP000030645">
    <property type="component" value="Unassembled WGS sequence"/>
</dbReference>
<feature type="compositionally biased region" description="Basic residues" evidence="1">
    <location>
        <begin position="1"/>
        <end position="12"/>
    </location>
</feature>
<evidence type="ECO:0000256" key="1">
    <source>
        <dbReference type="SAM" id="MobiDB-lite"/>
    </source>
</evidence>
<proteinExistence type="predicted"/>
<protein>
    <submittedName>
        <fullName evidence="2">Uncharacterized protein</fullName>
    </submittedName>
</protein>
<organism evidence="2 3">
    <name type="scientific">Morus notabilis</name>
    <dbReference type="NCBI Taxonomy" id="981085"/>
    <lineage>
        <taxon>Eukaryota</taxon>
        <taxon>Viridiplantae</taxon>
        <taxon>Streptophyta</taxon>
        <taxon>Embryophyta</taxon>
        <taxon>Tracheophyta</taxon>
        <taxon>Spermatophyta</taxon>
        <taxon>Magnoliopsida</taxon>
        <taxon>eudicotyledons</taxon>
        <taxon>Gunneridae</taxon>
        <taxon>Pentapetalae</taxon>
        <taxon>rosids</taxon>
        <taxon>fabids</taxon>
        <taxon>Rosales</taxon>
        <taxon>Moraceae</taxon>
        <taxon>Moreae</taxon>
        <taxon>Morus</taxon>
    </lineage>
</organism>
<sequence>MPQVHRKHHASRIIRNPKASISGNEHPTLRLPEPSTATTTMPHPSTVRTTHETQATIARAGSQMTS</sequence>
<reference evidence="3" key="1">
    <citation type="submission" date="2013-01" db="EMBL/GenBank/DDBJ databases">
        <title>Draft Genome Sequence of a Mulberry Tree, Morus notabilis C.K. Schneid.</title>
        <authorList>
            <person name="He N."/>
            <person name="Zhao S."/>
        </authorList>
    </citation>
    <scope>NUCLEOTIDE SEQUENCE</scope>
</reference>
<evidence type="ECO:0000313" key="2">
    <source>
        <dbReference type="EMBL" id="EXB98293.1"/>
    </source>
</evidence>
<feature type="compositionally biased region" description="Polar residues" evidence="1">
    <location>
        <begin position="35"/>
        <end position="66"/>
    </location>
</feature>
<dbReference type="EMBL" id="KE345285">
    <property type="protein sequence ID" value="EXB98293.1"/>
    <property type="molecule type" value="Genomic_DNA"/>
</dbReference>
<name>W9RN23_9ROSA</name>
<accession>W9RN23</accession>